<reference evidence="3" key="1">
    <citation type="submission" date="2022-06" db="EMBL/GenBank/DDBJ databases">
        <title>Gramella sediminis sp. nov., isolated from deep-sea sediment of the Indian Ocean.</title>
        <authorList>
            <person name="Yang L."/>
        </authorList>
    </citation>
    <scope>NUCLEOTIDE SEQUENCE</scope>
    <source>
        <strain evidence="3">HMD3159</strain>
    </source>
</reference>
<organism evidence="3 4">
    <name type="scientific">Gramella jeungdoensis</name>
    <dbReference type="NCBI Taxonomy" id="708091"/>
    <lineage>
        <taxon>Bacteria</taxon>
        <taxon>Pseudomonadati</taxon>
        <taxon>Bacteroidota</taxon>
        <taxon>Flavobacteriia</taxon>
        <taxon>Flavobacteriales</taxon>
        <taxon>Flavobacteriaceae</taxon>
        <taxon>Christiangramia</taxon>
    </lineage>
</organism>
<feature type="transmembrane region" description="Helical" evidence="2">
    <location>
        <begin position="144"/>
        <end position="164"/>
    </location>
</feature>
<evidence type="ECO:0000256" key="1">
    <source>
        <dbReference type="SAM" id="Coils"/>
    </source>
</evidence>
<keyword evidence="2" id="KW-0472">Membrane</keyword>
<dbReference type="InterPro" id="IPR018723">
    <property type="entry name" value="DUF2254_membrane"/>
</dbReference>
<gene>
    <name evidence="3" type="ORF">NE848_02105</name>
</gene>
<dbReference type="RefSeq" id="WP_252110554.1">
    <property type="nucleotide sequence ID" value="NZ_JAMSCK010000001.1"/>
</dbReference>
<feature type="transmembrane region" description="Helical" evidence="2">
    <location>
        <begin position="112"/>
        <end position="132"/>
    </location>
</feature>
<keyword evidence="2" id="KW-1133">Transmembrane helix</keyword>
<keyword evidence="1" id="KW-0175">Coiled coil</keyword>
<feature type="transmembrane region" description="Helical" evidence="2">
    <location>
        <begin position="67"/>
        <end position="91"/>
    </location>
</feature>
<keyword evidence="2" id="KW-0812">Transmembrane</keyword>
<name>A0ABT0YXH2_9FLAO</name>
<feature type="transmembrane region" description="Helical" evidence="2">
    <location>
        <begin position="20"/>
        <end position="40"/>
    </location>
</feature>
<proteinExistence type="predicted"/>
<feature type="coiled-coil region" evidence="1">
    <location>
        <begin position="391"/>
        <end position="435"/>
    </location>
</feature>
<evidence type="ECO:0000313" key="4">
    <source>
        <dbReference type="Proteomes" id="UP001155077"/>
    </source>
</evidence>
<evidence type="ECO:0000256" key="2">
    <source>
        <dbReference type="SAM" id="Phobius"/>
    </source>
</evidence>
<dbReference type="Pfam" id="PF10011">
    <property type="entry name" value="DUF2254"/>
    <property type="match status" value="1"/>
</dbReference>
<comment type="caution">
    <text evidence="3">The sequence shown here is derived from an EMBL/GenBank/DDBJ whole genome shotgun (WGS) entry which is preliminary data.</text>
</comment>
<accession>A0ABT0YXH2</accession>
<dbReference type="EMBL" id="JAMSCK010000001">
    <property type="protein sequence ID" value="MCM8568151.1"/>
    <property type="molecule type" value="Genomic_DNA"/>
</dbReference>
<protein>
    <submittedName>
        <fullName evidence="3">DUF2254 domain-containing protein</fullName>
    </submittedName>
</protein>
<evidence type="ECO:0000313" key="3">
    <source>
        <dbReference type="EMBL" id="MCM8568151.1"/>
    </source>
</evidence>
<dbReference type="Proteomes" id="UP001155077">
    <property type="component" value="Unassembled WGS sequence"/>
</dbReference>
<sequence>MKQLYNRTISFFNVLESRIAFYPTLLAFLGFLFAVFMLFLENKGISRYLVEHAPILVVNNGDTAMTILSALISGLISVVVFSFSMVMLLLSQASNNYSPRLLPGLISDRRHQIVLGTYLFTILYCIFILFSIQPTGDKYQIPGFSVLLGIIETVICIYAFIYFIHNISQNIQISNILQRIFNTAKSRLQELIDQEEDDLEDFGDTSSWYEYHSEKSGYLQNMSFKNLIDICEKEETQLHIIPVKGIFVLHGIPLFRSKKELDEDTVQTILSNFNFAREELVSDNYTLAFKQITEIIVKAMSPGINDPGTAINGIDYLTELLALRMRKKDTSKIARDEKVYIKINTIDFDELLYYVMASIRSYCKHDIILIQKLLLMFHYLKKQEPDDSNYIASLEREANNLLKDAELAIDNKKDLQRAQDYAANLNLNISNKNKNGTNE</sequence>
<keyword evidence="4" id="KW-1185">Reference proteome</keyword>